<dbReference type="EMBL" id="CAMKVN010000050">
    <property type="protein sequence ID" value="CAI2162748.1"/>
    <property type="molecule type" value="Genomic_DNA"/>
</dbReference>
<gene>
    <name evidence="1" type="ORF">FWILDA_LOCUS718</name>
</gene>
<keyword evidence="2" id="KW-1185">Reference proteome</keyword>
<evidence type="ECO:0000313" key="1">
    <source>
        <dbReference type="EMBL" id="CAI2162748.1"/>
    </source>
</evidence>
<protein>
    <submittedName>
        <fullName evidence="1">17961_t:CDS:1</fullName>
    </submittedName>
</protein>
<dbReference type="AlphaFoldDB" id="A0A9W4SD08"/>
<sequence>MFVPTSMIHASALASPMNDLDDNELAIEACIACIGIKLIGKVNTTAIKTILFYLEHLIGSAQNDINHGNFTRKLSDESINPVKPGFEYDLSDLCTSEREVLKEFDLPFVILSSKQILELNDTNSYDEIVENIDNIAIR</sequence>
<accession>A0A9W4SD08</accession>
<name>A0A9W4SD08_9GLOM</name>
<reference evidence="1" key="1">
    <citation type="submission" date="2022-08" db="EMBL/GenBank/DDBJ databases">
        <authorList>
            <person name="Kallberg Y."/>
            <person name="Tangrot J."/>
            <person name="Rosling A."/>
        </authorList>
    </citation>
    <scope>NUCLEOTIDE SEQUENCE</scope>
    <source>
        <strain evidence="1">Wild A</strain>
    </source>
</reference>
<proteinExistence type="predicted"/>
<comment type="caution">
    <text evidence="1">The sequence shown here is derived from an EMBL/GenBank/DDBJ whole genome shotgun (WGS) entry which is preliminary data.</text>
</comment>
<dbReference type="Proteomes" id="UP001153678">
    <property type="component" value="Unassembled WGS sequence"/>
</dbReference>
<evidence type="ECO:0000313" key="2">
    <source>
        <dbReference type="Proteomes" id="UP001153678"/>
    </source>
</evidence>
<organism evidence="1 2">
    <name type="scientific">Funneliformis geosporum</name>
    <dbReference type="NCBI Taxonomy" id="1117311"/>
    <lineage>
        <taxon>Eukaryota</taxon>
        <taxon>Fungi</taxon>
        <taxon>Fungi incertae sedis</taxon>
        <taxon>Mucoromycota</taxon>
        <taxon>Glomeromycotina</taxon>
        <taxon>Glomeromycetes</taxon>
        <taxon>Glomerales</taxon>
        <taxon>Glomeraceae</taxon>
        <taxon>Funneliformis</taxon>
    </lineage>
</organism>